<dbReference type="Proteomes" id="UP000887580">
    <property type="component" value="Unplaced"/>
</dbReference>
<dbReference type="WBParaSite" id="PS1159_v2.g21012.t1">
    <property type="protein sequence ID" value="PS1159_v2.g21012.t1"/>
    <property type="gene ID" value="PS1159_v2.g21012"/>
</dbReference>
<name>A0AC35FUH8_9BILA</name>
<organism evidence="1 2">
    <name type="scientific">Panagrolaimus sp. PS1159</name>
    <dbReference type="NCBI Taxonomy" id="55785"/>
    <lineage>
        <taxon>Eukaryota</taxon>
        <taxon>Metazoa</taxon>
        <taxon>Ecdysozoa</taxon>
        <taxon>Nematoda</taxon>
        <taxon>Chromadorea</taxon>
        <taxon>Rhabditida</taxon>
        <taxon>Tylenchina</taxon>
        <taxon>Panagrolaimomorpha</taxon>
        <taxon>Panagrolaimoidea</taxon>
        <taxon>Panagrolaimidae</taxon>
        <taxon>Panagrolaimus</taxon>
    </lineage>
</organism>
<accession>A0AC35FUH8</accession>
<sequence length="598" mass="66862">MTTKGLLKGSFLPLKGKQDYIAGHIFDGKFNNINLNQNQKCSNVNPIITKGFSTENKKFQNNYDLTDKNDLQTTKNQRSWENLKMPLNCLNVNHDFEGKKELKEGTNTTATNKSTLSLHIEAYENSNETQKLDSFGHRNIDSKSNKSDLNKQLFSHSNSIIENPFEFPRQQNDNKRESEVMEFKANQRLYDPNRSNGSINIQVTNRIASNSSSRRFSNSNTAVSERVNIQGRRMEMKRHNSDNNRFNAGGGGPKRYRVDPYNEALADGKFELRLLIPNKAAGAVIGKGGENIKAVREKYDASLTVPDKNSPERVLGMIVRLDRIVDCFTDVLAKLAEEQRREKTTDLDVRMLVHHSHAGAIIGRGGSKIKELREQTRSQIKVHQECCPNSTDRVVQINTSQENMPNVIKALIDFMREIPIKGPQKPYDSACYDPRIAFAYGSYAIEHHPGNSGGGGRGPRGMPGPPPPHMESYRMPMPPMGGPGPAMDYGQPRYPPPPMPGGPGMQHMMGAGMQQTQVQVTIPNELGGTIIGKGGERINRIRQQSGARIEIAPSVGSEDRVITIIGTQPQIQAAQYMLQQSVRNSEAGRRYMQHEQPR</sequence>
<proteinExistence type="predicted"/>
<evidence type="ECO:0000313" key="1">
    <source>
        <dbReference type="Proteomes" id="UP000887580"/>
    </source>
</evidence>
<evidence type="ECO:0000313" key="2">
    <source>
        <dbReference type="WBParaSite" id="PS1159_v2.g21012.t1"/>
    </source>
</evidence>
<reference evidence="2" key="1">
    <citation type="submission" date="2022-11" db="UniProtKB">
        <authorList>
            <consortium name="WormBaseParasite"/>
        </authorList>
    </citation>
    <scope>IDENTIFICATION</scope>
</reference>
<protein>
    <submittedName>
        <fullName evidence="2">K Homology domain-containing protein</fullName>
    </submittedName>
</protein>